<feature type="coiled-coil region" evidence="9">
    <location>
        <begin position="423"/>
        <end position="450"/>
    </location>
</feature>
<evidence type="ECO:0000259" key="12">
    <source>
        <dbReference type="PROSITE" id="PS50109"/>
    </source>
</evidence>
<organism evidence="13 14">
    <name type="scientific">Hymenobacter daecheongensis DSM 21074</name>
    <dbReference type="NCBI Taxonomy" id="1121955"/>
    <lineage>
        <taxon>Bacteria</taxon>
        <taxon>Pseudomonadati</taxon>
        <taxon>Bacteroidota</taxon>
        <taxon>Cytophagia</taxon>
        <taxon>Cytophagales</taxon>
        <taxon>Hymenobacteraceae</taxon>
        <taxon>Hymenobacter</taxon>
    </lineage>
</organism>
<name>A0A1M6D4X2_9BACT</name>
<dbReference type="EMBL" id="FQYN01000002">
    <property type="protein sequence ID" value="SHI68143.1"/>
    <property type="molecule type" value="Genomic_DNA"/>
</dbReference>
<keyword evidence="8" id="KW-0902">Two-component regulatory system</keyword>
<dbReference type="Gene3D" id="3.30.565.10">
    <property type="entry name" value="Histidine kinase-like ATPase, C-terminal domain"/>
    <property type="match status" value="1"/>
</dbReference>
<evidence type="ECO:0000256" key="8">
    <source>
        <dbReference type="ARBA" id="ARBA00023012"/>
    </source>
</evidence>
<feature type="transmembrane region" description="Helical" evidence="10">
    <location>
        <begin position="356"/>
        <end position="376"/>
    </location>
</feature>
<evidence type="ECO:0000256" key="5">
    <source>
        <dbReference type="ARBA" id="ARBA00022741"/>
    </source>
</evidence>
<keyword evidence="10" id="KW-0812">Transmembrane</keyword>
<dbReference type="InterPro" id="IPR050482">
    <property type="entry name" value="Sensor_HK_TwoCompSys"/>
</dbReference>
<evidence type="ECO:0000256" key="10">
    <source>
        <dbReference type="SAM" id="Phobius"/>
    </source>
</evidence>
<protein>
    <recommendedName>
        <fullName evidence="2">histidine kinase</fullName>
        <ecNumber evidence="2">2.7.13.3</ecNumber>
    </recommendedName>
</protein>
<dbReference type="Gene3D" id="1.20.5.1930">
    <property type="match status" value="1"/>
</dbReference>
<feature type="transmembrane region" description="Helical" evidence="10">
    <location>
        <begin position="388"/>
        <end position="407"/>
    </location>
</feature>
<feature type="transmembrane region" description="Helical" evidence="10">
    <location>
        <begin position="331"/>
        <end position="349"/>
    </location>
</feature>
<feature type="signal peptide" evidence="11">
    <location>
        <begin position="1"/>
        <end position="19"/>
    </location>
</feature>
<keyword evidence="10" id="KW-0472">Membrane</keyword>
<dbReference type="InterPro" id="IPR005467">
    <property type="entry name" value="His_kinase_dom"/>
</dbReference>
<keyword evidence="3" id="KW-0597">Phosphoprotein</keyword>
<dbReference type="GO" id="GO:0000155">
    <property type="term" value="F:phosphorelay sensor kinase activity"/>
    <property type="evidence" value="ECO:0007669"/>
    <property type="project" value="InterPro"/>
</dbReference>
<feature type="chain" id="PRO_5012093272" description="histidine kinase" evidence="11">
    <location>
        <begin position="20"/>
        <end position="638"/>
    </location>
</feature>
<evidence type="ECO:0000313" key="14">
    <source>
        <dbReference type="Proteomes" id="UP000184418"/>
    </source>
</evidence>
<dbReference type="InterPro" id="IPR011712">
    <property type="entry name" value="Sig_transdc_His_kin_sub3_dim/P"/>
</dbReference>
<evidence type="ECO:0000256" key="7">
    <source>
        <dbReference type="ARBA" id="ARBA00022840"/>
    </source>
</evidence>
<evidence type="ECO:0000256" key="1">
    <source>
        <dbReference type="ARBA" id="ARBA00000085"/>
    </source>
</evidence>
<dbReference type="Pfam" id="PF02518">
    <property type="entry name" value="HATPase_c"/>
    <property type="match status" value="1"/>
</dbReference>
<keyword evidence="7" id="KW-0067">ATP-binding</keyword>
<dbReference type="SUPFAM" id="SSF55874">
    <property type="entry name" value="ATPase domain of HSP90 chaperone/DNA topoisomerase II/histidine kinase"/>
    <property type="match status" value="1"/>
</dbReference>
<dbReference type="EC" id="2.7.13.3" evidence="2"/>
<feature type="transmembrane region" description="Helical" evidence="10">
    <location>
        <begin position="224"/>
        <end position="239"/>
    </location>
</feature>
<dbReference type="CDD" id="cd16917">
    <property type="entry name" value="HATPase_UhpB-NarQ-NarX-like"/>
    <property type="match status" value="1"/>
</dbReference>
<evidence type="ECO:0000256" key="3">
    <source>
        <dbReference type="ARBA" id="ARBA00022553"/>
    </source>
</evidence>
<sequence>MRFFLLLLTVLSCSALACAAPPNVVRDTLLLKLPDSPHVSEAYRYYTEPFGIAPDPEQAEAQWRAGKFRTGRWHKTFNLGLRHERVWLRLVVRNTEPERLRFLWSIFNFADSAALYCRRPGEAKFTRLGAASSWVPAADRPFPARSLSFPFVLDAGATAVLYLRVEVHTGGIYLPTYIENTEHFLAWEMTFPFERHWVWLLGFYLSSALFNLVLFAFLRDRIHLWYLAYVACISLFLMMEDGLDALLLPTGPYRLLWMVGQYNFMLLAAAAGIRVMQLFLRLRQGWPRLQRAGTWLAGLAVAFVAIYAGLYPWAVYHSLPLVQGLNTVREVVLLAVFGYGWVVLLTLLLSKRRRHLAGLYLLTYVFFLSGFAIFWLNHMGLTSFNPVYPNALAWGLFCELLVLSALLTGRFRHTLRQNEKLRIRQLRQRNKLSTRLIAAQEEEREQLARELHDALGPNLVALNMAWQGQALQQALATSPEAAAVGRQSALLVRHLYDSVRSLSHALLPAQPGQATLADSLQALSDLFNLNGSPTVQMHCDPTLNSLPVALQLTAYRIAAELLNNAMRHAQASLVQVQLQRAARHLEIKVQDDGRGFGTPAPGSGIGLRGVKARAAYLRGQVDINTSEQGTIILVLLPW</sequence>
<dbReference type="InterPro" id="IPR011623">
    <property type="entry name" value="7TMR_DISM_rcpt_extracell_dom1"/>
</dbReference>
<dbReference type="InterPro" id="IPR036890">
    <property type="entry name" value="HATPase_C_sf"/>
</dbReference>
<dbReference type="Pfam" id="PF07730">
    <property type="entry name" value="HisKA_3"/>
    <property type="match status" value="1"/>
</dbReference>
<dbReference type="Pfam" id="PF07695">
    <property type="entry name" value="7TMR-DISM_7TM"/>
    <property type="match status" value="1"/>
</dbReference>
<evidence type="ECO:0000313" key="13">
    <source>
        <dbReference type="EMBL" id="SHI68143.1"/>
    </source>
</evidence>
<dbReference type="PROSITE" id="PS50109">
    <property type="entry name" value="HIS_KIN"/>
    <property type="match status" value="1"/>
</dbReference>
<dbReference type="Gene3D" id="2.60.40.2380">
    <property type="match status" value="1"/>
</dbReference>
<reference evidence="13 14" key="1">
    <citation type="submission" date="2016-11" db="EMBL/GenBank/DDBJ databases">
        <authorList>
            <person name="Jaros S."/>
            <person name="Januszkiewicz K."/>
            <person name="Wedrychowicz H."/>
        </authorList>
    </citation>
    <scope>NUCLEOTIDE SEQUENCE [LARGE SCALE GENOMIC DNA]</scope>
    <source>
        <strain evidence="13 14">DSM 21074</strain>
    </source>
</reference>
<feature type="transmembrane region" description="Helical" evidence="10">
    <location>
        <begin position="197"/>
        <end position="217"/>
    </location>
</feature>
<dbReference type="OrthoDB" id="9760839at2"/>
<evidence type="ECO:0000256" key="9">
    <source>
        <dbReference type="SAM" id="Coils"/>
    </source>
</evidence>
<dbReference type="GO" id="GO:0005524">
    <property type="term" value="F:ATP binding"/>
    <property type="evidence" value="ECO:0007669"/>
    <property type="project" value="UniProtKB-KW"/>
</dbReference>
<accession>A0A1M6D4X2</accession>
<evidence type="ECO:0000256" key="4">
    <source>
        <dbReference type="ARBA" id="ARBA00022679"/>
    </source>
</evidence>
<evidence type="ECO:0000256" key="11">
    <source>
        <dbReference type="SAM" id="SignalP"/>
    </source>
</evidence>
<feature type="transmembrane region" description="Helical" evidence="10">
    <location>
        <begin position="292"/>
        <end position="311"/>
    </location>
</feature>
<gene>
    <name evidence="13" type="ORF">SAMN02745146_1373</name>
</gene>
<dbReference type="InterPro" id="IPR011622">
    <property type="entry name" value="7TMR_DISM_rcpt_extracell_dom2"/>
</dbReference>
<dbReference type="Proteomes" id="UP000184418">
    <property type="component" value="Unassembled WGS sequence"/>
</dbReference>
<evidence type="ECO:0000256" key="6">
    <source>
        <dbReference type="ARBA" id="ARBA00022777"/>
    </source>
</evidence>
<dbReference type="InterPro" id="IPR003594">
    <property type="entry name" value="HATPase_dom"/>
</dbReference>
<keyword evidence="6 13" id="KW-0418">Kinase</keyword>
<keyword evidence="14" id="KW-1185">Reference proteome</keyword>
<keyword evidence="11" id="KW-0732">Signal</keyword>
<keyword evidence="4" id="KW-0808">Transferase</keyword>
<dbReference type="Pfam" id="PF07696">
    <property type="entry name" value="7TMR-DISMED2"/>
    <property type="match status" value="1"/>
</dbReference>
<feature type="domain" description="Histidine kinase" evidence="12">
    <location>
        <begin position="556"/>
        <end position="638"/>
    </location>
</feature>
<dbReference type="PANTHER" id="PTHR24421">
    <property type="entry name" value="NITRATE/NITRITE SENSOR PROTEIN NARX-RELATED"/>
    <property type="match status" value="1"/>
</dbReference>
<keyword evidence="5" id="KW-0547">Nucleotide-binding</keyword>
<dbReference type="PROSITE" id="PS51257">
    <property type="entry name" value="PROKAR_LIPOPROTEIN"/>
    <property type="match status" value="1"/>
</dbReference>
<evidence type="ECO:0000256" key="2">
    <source>
        <dbReference type="ARBA" id="ARBA00012438"/>
    </source>
</evidence>
<comment type="catalytic activity">
    <reaction evidence="1">
        <text>ATP + protein L-histidine = ADP + protein N-phospho-L-histidine.</text>
        <dbReference type="EC" id="2.7.13.3"/>
    </reaction>
</comment>
<dbReference type="RefSeq" id="WP_084538832.1">
    <property type="nucleotide sequence ID" value="NZ_FQYN01000002.1"/>
</dbReference>
<dbReference type="PANTHER" id="PTHR24421:SF10">
    <property type="entry name" value="NITRATE_NITRITE SENSOR PROTEIN NARQ"/>
    <property type="match status" value="1"/>
</dbReference>
<dbReference type="STRING" id="1121955.SAMN02745146_1373"/>
<feature type="transmembrane region" description="Helical" evidence="10">
    <location>
        <begin position="259"/>
        <end position="280"/>
    </location>
</feature>
<dbReference type="GO" id="GO:0016020">
    <property type="term" value="C:membrane"/>
    <property type="evidence" value="ECO:0007669"/>
    <property type="project" value="InterPro"/>
</dbReference>
<dbReference type="AlphaFoldDB" id="A0A1M6D4X2"/>
<keyword evidence="9" id="KW-0175">Coiled coil</keyword>
<keyword evidence="10" id="KW-1133">Transmembrane helix</keyword>
<proteinExistence type="predicted"/>
<dbReference type="SMART" id="SM00387">
    <property type="entry name" value="HATPase_c"/>
    <property type="match status" value="1"/>
</dbReference>
<dbReference type="GO" id="GO:0046983">
    <property type="term" value="F:protein dimerization activity"/>
    <property type="evidence" value="ECO:0007669"/>
    <property type="project" value="InterPro"/>
</dbReference>